<name>A0ABY4QVY8_9ACTN</name>
<feature type="binding site" evidence="7">
    <location>
        <begin position="320"/>
        <end position="327"/>
    </location>
    <ligand>
        <name>ATP</name>
        <dbReference type="ChEBI" id="CHEBI:30616"/>
    </ligand>
</feature>
<proteinExistence type="inferred from homology"/>
<comment type="function">
    <text evidence="7">Catalyzes the ATP-dependent amidation of deamido-NAD to form NAD. Uses L-glutamine as a nitrogen source.</text>
</comment>
<evidence type="ECO:0000256" key="10">
    <source>
        <dbReference type="SAM" id="MobiDB-lite"/>
    </source>
</evidence>
<dbReference type="EMBL" id="CP097332">
    <property type="protein sequence ID" value="UQX87292.1"/>
    <property type="molecule type" value="Genomic_DNA"/>
</dbReference>
<dbReference type="InterPro" id="IPR036526">
    <property type="entry name" value="C-N_Hydrolase_sf"/>
</dbReference>
<evidence type="ECO:0000313" key="12">
    <source>
        <dbReference type="EMBL" id="UQX87292.1"/>
    </source>
</evidence>
<gene>
    <name evidence="7" type="primary">nadE</name>
    <name evidence="12" type="ORF">M6D93_13395</name>
</gene>
<feature type="active site" description="Proton acceptor; for glutaminase activity" evidence="7">
    <location>
        <position position="44"/>
    </location>
</feature>
<dbReference type="Gene3D" id="3.40.50.620">
    <property type="entry name" value="HUPs"/>
    <property type="match status" value="1"/>
</dbReference>
<comment type="caution">
    <text evidence="7">Lacks conserved residue(s) required for the propagation of feature annotation.</text>
</comment>
<dbReference type="NCBIfam" id="NF010588">
    <property type="entry name" value="PRK13981.1"/>
    <property type="match status" value="1"/>
</dbReference>
<comment type="pathway">
    <text evidence="1 7 8">Cofactor biosynthesis; NAD(+) biosynthesis; NAD(+) from deamido-NAD(+) (L-Gln route): step 1/1.</text>
</comment>
<comment type="similarity">
    <text evidence="2 7 8">In the C-terminal section; belongs to the NAD synthetase family.</text>
</comment>
<keyword evidence="6 7" id="KW-0520">NAD</keyword>
<feature type="binding site" evidence="7">
    <location>
        <position position="121"/>
    </location>
    <ligand>
        <name>L-glutamine</name>
        <dbReference type="ChEBI" id="CHEBI:58359"/>
    </ligand>
</feature>
<evidence type="ECO:0000313" key="13">
    <source>
        <dbReference type="Proteomes" id="UP001056336"/>
    </source>
</evidence>
<feature type="binding site" evidence="7">
    <location>
        <position position="426"/>
    </location>
    <ligand>
        <name>deamido-NAD(+)</name>
        <dbReference type="ChEBI" id="CHEBI:58437"/>
        <note>ligand shared between two neighboring subunits</note>
    </ligand>
</feature>
<evidence type="ECO:0000256" key="6">
    <source>
        <dbReference type="ARBA" id="ARBA00023027"/>
    </source>
</evidence>
<feature type="binding site" evidence="7">
    <location>
        <position position="184"/>
    </location>
    <ligand>
        <name>L-glutamine</name>
        <dbReference type="ChEBI" id="CHEBI:58359"/>
    </ligand>
</feature>
<dbReference type="EC" id="6.3.5.1" evidence="7 8"/>
<reference evidence="12" key="1">
    <citation type="journal article" date="2018" name="Int. J. Syst. Evol. Microbiol.">
        <title>Jatrophihabitans telluris sp. nov., isolated from sediment soil of lava forest wetlands and the emended description of the genus Jatrophihabitans.</title>
        <authorList>
            <person name="Lee K.C."/>
            <person name="Suh M.K."/>
            <person name="Eom M.K."/>
            <person name="Kim K.K."/>
            <person name="Kim J.S."/>
            <person name="Kim D.S."/>
            <person name="Ko S.H."/>
            <person name="Shin Y.K."/>
            <person name="Lee J.S."/>
        </authorList>
    </citation>
    <scope>NUCLEOTIDE SEQUENCE</scope>
    <source>
        <strain evidence="12">N237</strain>
    </source>
</reference>
<evidence type="ECO:0000259" key="11">
    <source>
        <dbReference type="PROSITE" id="PS50263"/>
    </source>
</evidence>
<comment type="catalytic activity">
    <reaction evidence="7 8">
        <text>deamido-NAD(+) + L-glutamine + ATP + H2O = L-glutamate + AMP + diphosphate + NAD(+) + H(+)</text>
        <dbReference type="Rhea" id="RHEA:24384"/>
        <dbReference type="ChEBI" id="CHEBI:15377"/>
        <dbReference type="ChEBI" id="CHEBI:15378"/>
        <dbReference type="ChEBI" id="CHEBI:29985"/>
        <dbReference type="ChEBI" id="CHEBI:30616"/>
        <dbReference type="ChEBI" id="CHEBI:33019"/>
        <dbReference type="ChEBI" id="CHEBI:57540"/>
        <dbReference type="ChEBI" id="CHEBI:58359"/>
        <dbReference type="ChEBI" id="CHEBI:58437"/>
        <dbReference type="ChEBI" id="CHEBI:456215"/>
        <dbReference type="EC" id="6.3.5.1"/>
    </reaction>
</comment>
<dbReference type="SUPFAM" id="SSF52402">
    <property type="entry name" value="Adenine nucleotide alpha hydrolases-like"/>
    <property type="match status" value="1"/>
</dbReference>
<feature type="binding site" evidence="7">
    <location>
        <position position="397"/>
    </location>
    <ligand>
        <name>deamido-NAD(+)</name>
        <dbReference type="ChEBI" id="CHEBI:58437"/>
        <note>ligand shared between two neighboring subunits</note>
    </ligand>
</feature>
<sequence length="576" mass="62097">MSTLRIGMAQVDLTVGDFDRNVELVLRRVGEAAEAGAQLVVFPEMTLTGYMPEDLVLRRSFREASRQALTRTAATLAEAGYGDIAVVVGYLDSDCGARNAAAFVQNGEVVARYFKYHLPTYGVFDEDRYFVPGTELVVIRFGGVDVALTICEDVWQDGGPFTAAAAAEVGLLLNINGSPYERNKDDIRFPLVARRAREAGAPVVYVNQVGGQDELVFDGDSFVVDAGGRLLARAPQYAEGMFYLDLEVAPAVSNATPVVGDLRVRRVDAPLPPRALPAAADLPEVGIAERLVDEEEVWRALVTGTRDYARKNGFASVVLGLSGGIDSAVVAAIAADALGGDAVHGVGMPSAYSSDHSRSDAADLARRVGAHYQVVEVEAMVRAFVHALKLTGLAEENVQARVRGTTLMGLSNQHGHLVLATGNKSELAVGYSTIYGDAVGGFAPIKDVPKSLVWRLARWRNDDAVSRGHTPPIPENSISKPPSAELRPGQLDSDSLPDYELLDAVLLRYVDADAGFADLVAEGFDPALVTRVAHLVDAAEWKRRQYPPGPKISYKAFGKDRRLPITNRWRESRAAR</sequence>
<evidence type="ECO:0000256" key="7">
    <source>
        <dbReference type="HAMAP-Rule" id="MF_02090"/>
    </source>
</evidence>
<dbReference type="Pfam" id="PF00795">
    <property type="entry name" value="CN_hydrolase"/>
    <property type="match status" value="1"/>
</dbReference>
<dbReference type="InterPro" id="IPR003694">
    <property type="entry name" value="NAD_synthase"/>
</dbReference>
<feature type="active site" description="For glutaminase activity" evidence="7">
    <location>
        <position position="115"/>
    </location>
</feature>
<dbReference type="CDD" id="cd00553">
    <property type="entry name" value="NAD_synthase"/>
    <property type="match status" value="1"/>
</dbReference>
<keyword evidence="4 7" id="KW-0547">Nucleotide-binding</keyword>
<dbReference type="Proteomes" id="UP001056336">
    <property type="component" value="Chromosome"/>
</dbReference>
<dbReference type="PIRSF" id="PIRSF006630">
    <property type="entry name" value="NADS_GAT"/>
    <property type="match status" value="1"/>
</dbReference>
<evidence type="ECO:0000256" key="2">
    <source>
        <dbReference type="ARBA" id="ARBA00007145"/>
    </source>
</evidence>
<reference evidence="12" key="2">
    <citation type="submission" date="2022-05" db="EMBL/GenBank/DDBJ databases">
        <authorList>
            <person name="Kim J.-S."/>
            <person name="Lee K."/>
            <person name="Suh M."/>
            <person name="Eom M."/>
            <person name="Kim J.-S."/>
            <person name="Kim D.-S."/>
            <person name="Ko S.-H."/>
            <person name="Shin Y."/>
            <person name="Lee J.-S."/>
        </authorList>
    </citation>
    <scope>NUCLEOTIDE SEQUENCE</scope>
    <source>
        <strain evidence="12">N237</strain>
    </source>
</reference>
<dbReference type="PANTHER" id="PTHR23090:SF9">
    <property type="entry name" value="GLUTAMINE-DEPENDENT NAD(+) SYNTHETASE"/>
    <property type="match status" value="1"/>
</dbReference>
<dbReference type="Gene3D" id="3.60.110.10">
    <property type="entry name" value="Carbon-nitrogen hydrolase"/>
    <property type="match status" value="1"/>
</dbReference>
<protein>
    <recommendedName>
        <fullName evidence="7 8">Glutamine-dependent NAD(+) synthetase</fullName>
        <ecNumber evidence="7 8">6.3.5.1</ecNumber>
    </recommendedName>
    <alternativeName>
        <fullName evidence="7 8">NAD(+) synthase [glutamine-hydrolyzing]</fullName>
    </alternativeName>
</protein>
<keyword evidence="13" id="KW-1185">Reference proteome</keyword>
<evidence type="ECO:0000256" key="4">
    <source>
        <dbReference type="ARBA" id="ARBA00022741"/>
    </source>
</evidence>
<evidence type="ECO:0000256" key="1">
    <source>
        <dbReference type="ARBA" id="ARBA00005188"/>
    </source>
</evidence>
<keyword evidence="3 7" id="KW-0436">Ligase</keyword>
<keyword evidence="5 7" id="KW-0067">ATP-binding</keyword>
<dbReference type="SUPFAM" id="SSF56317">
    <property type="entry name" value="Carbon-nitrogen hydrolase"/>
    <property type="match status" value="1"/>
</dbReference>
<dbReference type="GO" id="GO:0003952">
    <property type="term" value="F:NAD+ synthase (glutamine-hydrolyzing) activity"/>
    <property type="evidence" value="ECO:0007669"/>
    <property type="project" value="UniProtKB-EC"/>
</dbReference>
<accession>A0ABY4QVY8</accession>
<dbReference type="InterPro" id="IPR022310">
    <property type="entry name" value="NAD/GMP_synthase"/>
</dbReference>
<dbReference type="Pfam" id="PF02540">
    <property type="entry name" value="NAD_synthase"/>
    <property type="match status" value="1"/>
</dbReference>
<dbReference type="InterPro" id="IPR014729">
    <property type="entry name" value="Rossmann-like_a/b/a_fold"/>
</dbReference>
<evidence type="ECO:0000256" key="5">
    <source>
        <dbReference type="ARBA" id="ARBA00022840"/>
    </source>
</evidence>
<dbReference type="NCBIfam" id="TIGR00552">
    <property type="entry name" value="nadE"/>
    <property type="match status" value="1"/>
</dbReference>
<dbReference type="CDD" id="cd07570">
    <property type="entry name" value="GAT_Gln-NAD-synth"/>
    <property type="match status" value="1"/>
</dbReference>
<dbReference type="InterPro" id="IPR003010">
    <property type="entry name" value="C-N_Hydrolase"/>
</dbReference>
<feature type="binding site" evidence="7">
    <location>
        <position position="178"/>
    </location>
    <ligand>
        <name>L-glutamine</name>
        <dbReference type="ChEBI" id="CHEBI:58359"/>
    </ligand>
</feature>
<feature type="active site" description="Nucleophile; for glutaminase activity" evidence="7">
    <location>
        <position position="151"/>
    </location>
</feature>
<feature type="region of interest" description="Disordered" evidence="10">
    <location>
        <begin position="465"/>
        <end position="492"/>
    </location>
</feature>
<comment type="similarity">
    <text evidence="9">Belongs to the NAD synthetase family.</text>
</comment>
<dbReference type="HAMAP" id="MF_02090">
    <property type="entry name" value="NadE_glutamine_dep"/>
    <property type="match status" value="1"/>
</dbReference>
<dbReference type="PROSITE" id="PS50263">
    <property type="entry name" value="CN_HYDROLASE"/>
    <property type="match status" value="1"/>
</dbReference>
<feature type="domain" description="CN hydrolase" evidence="11">
    <location>
        <begin position="4"/>
        <end position="248"/>
    </location>
</feature>
<dbReference type="InterPro" id="IPR014445">
    <property type="entry name" value="Gln-dep_NAD_synthase"/>
</dbReference>
<evidence type="ECO:0000256" key="8">
    <source>
        <dbReference type="PIRNR" id="PIRNR006630"/>
    </source>
</evidence>
<feature type="binding site" evidence="7">
    <location>
        <position position="421"/>
    </location>
    <ligand>
        <name>ATP</name>
        <dbReference type="ChEBI" id="CHEBI:30616"/>
    </ligand>
</feature>
<dbReference type="RefSeq" id="WP_249769784.1">
    <property type="nucleotide sequence ID" value="NZ_CP097332.1"/>
</dbReference>
<dbReference type="PANTHER" id="PTHR23090">
    <property type="entry name" value="NH 3 /GLUTAMINE-DEPENDENT NAD + SYNTHETASE"/>
    <property type="match status" value="1"/>
</dbReference>
<evidence type="ECO:0000256" key="3">
    <source>
        <dbReference type="ARBA" id="ARBA00022598"/>
    </source>
</evidence>
<evidence type="ECO:0000256" key="9">
    <source>
        <dbReference type="RuleBase" id="RU003811"/>
    </source>
</evidence>
<feature type="binding site" evidence="7">
    <location>
        <position position="542"/>
    </location>
    <ligand>
        <name>deamido-NAD(+)</name>
        <dbReference type="ChEBI" id="CHEBI:58437"/>
        <note>ligand shared between two neighboring subunits</note>
    </ligand>
</feature>
<organism evidence="12 13">
    <name type="scientific">Jatrophihabitans telluris</name>
    <dbReference type="NCBI Taxonomy" id="2038343"/>
    <lineage>
        <taxon>Bacteria</taxon>
        <taxon>Bacillati</taxon>
        <taxon>Actinomycetota</taxon>
        <taxon>Actinomycetes</taxon>
        <taxon>Jatrophihabitantales</taxon>
        <taxon>Jatrophihabitantaceae</taxon>
        <taxon>Jatrophihabitans</taxon>
    </lineage>
</organism>